<evidence type="ECO:0000313" key="6">
    <source>
        <dbReference type="EMBL" id="RDH83932.1"/>
    </source>
</evidence>
<protein>
    <recommendedName>
        <fullName evidence="5">Hydrogenase maturation factor HypA</fullName>
    </recommendedName>
</protein>
<evidence type="ECO:0000256" key="3">
    <source>
        <dbReference type="ARBA" id="ARBA00022723"/>
    </source>
</evidence>
<dbReference type="PROSITE" id="PS01249">
    <property type="entry name" value="HYPA"/>
    <property type="match status" value="1"/>
</dbReference>
<dbReference type="PANTHER" id="PTHR34535">
    <property type="entry name" value="HYDROGENASE MATURATION FACTOR HYPA"/>
    <property type="match status" value="1"/>
</dbReference>
<sequence>MHELAICQSLMEQVEKIAHENNAQSVFSITLGMGPLSGVEEQLLKNAYPVASVGSIAENAELIINLLPLIVKCNACNTESEVLANKLLCKQCGDWKTTVISGDELMLMSVELDRHSEQKNRTVN</sequence>
<evidence type="ECO:0000256" key="1">
    <source>
        <dbReference type="ARBA" id="ARBA00010748"/>
    </source>
</evidence>
<dbReference type="InterPro" id="IPR000688">
    <property type="entry name" value="HypA/HybF"/>
</dbReference>
<feature type="binding site" evidence="5">
    <location>
        <position position="2"/>
    </location>
    <ligand>
        <name>Ni(2+)</name>
        <dbReference type="ChEBI" id="CHEBI:49786"/>
    </ligand>
</feature>
<accession>A0A370DGA8</accession>
<evidence type="ECO:0000256" key="4">
    <source>
        <dbReference type="ARBA" id="ARBA00022833"/>
    </source>
</evidence>
<gene>
    <name evidence="5" type="primary">hypA</name>
    <name evidence="6" type="ORF">DIZ80_07300</name>
</gene>
<feature type="binding site" evidence="5">
    <location>
        <position position="92"/>
    </location>
    <ligand>
        <name>Zn(2+)</name>
        <dbReference type="ChEBI" id="CHEBI:29105"/>
    </ligand>
</feature>
<dbReference type="PIRSF" id="PIRSF004761">
    <property type="entry name" value="Hydrgn_mat_HypA"/>
    <property type="match status" value="1"/>
</dbReference>
<keyword evidence="7" id="KW-1185">Reference proteome</keyword>
<comment type="function">
    <text evidence="5">Involved in the maturation of [NiFe] hydrogenases. Required for nickel insertion into the metal center of the hydrogenase.</text>
</comment>
<reference evidence="6 7" key="1">
    <citation type="journal article" date="2018" name="ISME J.">
        <title>Endosymbiont genomes yield clues of tubeworm success.</title>
        <authorList>
            <person name="Li Y."/>
            <person name="Liles M.R."/>
            <person name="Halanych K.M."/>
        </authorList>
    </citation>
    <scope>NUCLEOTIDE SEQUENCE [LARGE SCALE GENOMIC DNA]</scope>
    <source>
        <strain evidence="6">A1464</strain>
    </source>
</reference>
<evidence type="ECO:0000256" key="2">
    <source>
        <dbReference type="ARBA" id="ARBA00022596"/>
    </source>
</evidence>
<name>A0A370DGA8_9GAMM</name>
<dbReference type="GO" id="GO:0016151">
    <property type="term" value="F:nickel cation binding"/>
    <property type="evidence" value="ECO:0007669"/>
    <property type="project" value="UniProtKB-UniRule"/>
</dbReference>
<keyword evidence="2 5" id="KW-0533">Nickel</keyword>
<keyword evidence="4 5" id="KW-0862">Zinc</keyword>
<comment type="caution">
    <text evidence="6">The sequence shown here is derived from an EMBL/GenBank/DDBJ whole genome shotgun (WGS) entry which is preliminary data.</text>
</comment>
<organism evidence="6 7">
    <name type="scientific">endosymbiont of Galathealinum brachiosum</name>
    <dbReference type="NCBI Taxonomy" id="2200906"/>
    <lineage>
        <taxon>Bacteria</taxon>
        <taxon>Pseudomonadati</taxon>
        <taxon>Pseudomonadota</taxon>
        <taxon>Gammaproteobacteria</taxon>
        <taxon>sulfur-oxidizing symbionts</taxon>
    </lineage>
</organism>
<feature type="binding site" evidence="5">
    <location>
        <position position="73"/>
    </location>
    <ligand>
        <name>Zn(2+)</name>
        <dbReference type="ChEBI" id="CHEBI:29105"/>
    </ligand>
</feature>
<dbReference type="AlphaFoldDB" id="A0A370DGA8"/>
<evidence type="ECO:0000313" key="7">
    <source>
        <dbReference type="Proteomes" id="UP000254266"/>
    </source>
</evidence>
<dbReference type="InterPro" id="IPR020538">
    <property type="entry name" value="Hydgase_Ni_incorp_HypA/HybF_CS"/>
</dbReference>
<dbReference type="Proteomes" id="UP000254266">
    <property type="component" value="Unassembled WGS sequence"/>
</dbReference>
<dbReference type="Gene3D" id="3.30.2320.80">
    <property type="match status" value="1"/>
</dbReference>
<comment type="similarity">
    <text evidence="1 5">Belongs to the HypA/HybF family.</text>
</comment>
<dbReference type="GO" id="GO:0051604">
    <property type="term" value="P:protein maturation"/>
    <property type="evidence" value="ECO:0007669"/>
    <property type="project" value="InterPro"/>
</dbReference>
<dbReference type="PANTHER" id="PTHR34535:SF3">
    <property type="entry name" value="HYDROGENASE MATURATION FACTOR HYPA"/>
    <property type="match status" value="1"/>
</dbReference>
<proteinExistence type="inferred from homology"/>
<dbReference type="HAMAP" id="MF_00213">
    <property type="entry name" value="HypA_HybF"/>
    <property type="match status" value="1"/>
</dbReference>
<feature type="binding site" evidence="5">
    <location>
        <position position="76"/>
    </location>
    <ligand>
        <name>Zn(2+)</name>
        <dbReference type="ChEBI" id="CHEBI:29105"/>
    </ligand>
</feature>
<dbReference type="GO" id="GO:0008270">
    <property type="term" value="F:zinc ion binding"/>
    <property type="evidence" value="ECO:0007669"/>
    <property type="project" value="UniProtKB-UniRule"/>
</dbReference>
<feature type="binding site" evidence="5">
    <location>
        <position position="89"/>
    </location>
    <ligand>
        <name>Zn(2+)</name>
        <dbReference type="ChEBI" id="CHEBI:29105"/>
    </ligand>
</feature>
<evidence type="ECO:0000256" key="5">
    <source>
        <dbReference type="HAMAP-Rule" id="MF_00213"/>
    </source>
</evidence>
<keyword evidence="3 5" id="KW-0479">Metal-binding</keyword>
<dbReference type="Pfam" id="PF01155">
    <property type="entry name" value="HypA"/>
    <property type="match status" value="1"/>
</dbReference>
<dbReference type="EMBL" id="QFXC01000008">
    <property type="protein sequence ID" value="RDH83932.1"/>
    <property type="molecule type" value="Genomic_DNA"/>
</dbReference>